<dbReference type="PANTHER" id="PTHR35007">
    <property type="entry name" value="INTEGRAL MEMBRANE PROTEIN-RELATED"/>
    <property type="match status" value="1"/>
</dbReference>
<evidence type="ECO:0000313" key="8">
    <source>
        <dbReference type="EMBL" id="GAM15634.1"/>
    </source>
</evidence>
<keyword evidence="5 6" id="KW-0472">Membrane</keyword>
<keyword evidence="9" id="KW-1185">Reference proteome</keyword>
<evidence type="ECO:0000256" key="5">
    <source>
        <dbReference type="ARBA" id="ARBA00023136"/>
    </source>
</evidence>
<dbReference type="EMBL" id="BASE01000089">
    <property type="protein sequence ID" value="GAM15634.1"/>
    <property type="molecule type" value="Genomic_DNA"/>
</dbReference>
<dbReference type="InterPro" id="IPR018076">
    <property type="entry name" value="T2SS_GspF_dom"/>
</dbReference>
<keyword evidence="4 6" id="KW-1133">Transmembrane helix</keyword>
<organism evidence="8 9">
    <name type="scientific">Mesobacillus selenatarsenatis (strain DSM 18680 / JCM 14380 / FERM P-15431 / SF-1)</name>
    <dbReference type="NCBI Taxonomy" id="1321606"/>
    <lineage>
        <taxon>Bacteria</taxon>
        <taxon>Bacillati</taxon>
        <taxon>Bacillota</taxon>
        <taxon>Bacilli</taxon>
        <taxon>Bacillales</taxon>
        <taxon>Bacillaceae</taxon>
        <taxon>Mesobacillus</taxon>
    </lineage>
</organism>
<keyword evidence="2" id="KW-1003">Cell membrane</keyword>
<protein>
    <submittedName>
        <fullName evidence="8">Type II/IV secretion system protein TadC, associated with Flp pilus assembly</fullName>
    </submittedName>
</protein>
<dbReference type="RefSeq" id="WP_041967278.1">
    <property type="nucleotide sequence ID" value="NZ_BASE01000089.1"/>
</dbReference>
<dbReference type="STRING" id="1321606.SAMD00020551_3791"/>
<feature type="transmembrane region" description="Helical" evidence="6">
    <location>
        <begin position="128"/>
        <end position="149"/>
    </location>
</feature>
<feature type="transmembrane region" description="Helical" evidence="6">
    <location>
        <begin position="6"/>
        <end position="22"/>
    </location>
</feature>
<sequence>MLYFTFFLTISFAIYGLYLMRAEKATHLKKRMSTFVSGVKEENPDVTEKASNASLYERIGKPLMNDFKRSFKRRMPGEKEAKIETKLQLAGSPFGMTPVDFRLLQISLVLLLPLLAGGYGAILQAGYAGIVLFLLIGLTAGTFLPHYYLSIKKKARNKSALKELPDILDLLTVSLEAGLGFDSAVSKVVSKKNGVLSAEFHRSLEELRLGRTRREALTGIKNRIEVDEVRAFISSILQAEKLGIGMVQVLRVQSNEVRERRRQRAEEEAMKAPVKMLFPLVLFIFPSLFIVLLGPALIQFLQTFSK</sequence>
<feature type="domain" description="Type II secretion system protein GspF" evidence="7">
    <location>
        <begin position="168"/>
        <end position="293"/>
    </location>
</feature>
<name>A0A0A8X8L6_MESS1</name>
<evidence type="ECO:0000313" key="9">
    <source>
        <dbReference type="Proteomes" id="UP000031014"/>
    </source>
</evidence>
<evidence type="ECO:0000256" key="4">
    <source>
        <dbReference type="ARBA" id="ARBA00022989"/>
    </source>
</evidence>
<feature type="transmembrane region" description="Helical" evidence="6">
    <location>
        <begin position="277"/>
        <end position="301"/>
    </location>
</feature>
<keyword evidence="3 6" id="KW-0812">Transmembrane</keyword>
<dbReference type="OrthoDB" id="9810662at2"/>
<evidence type="ECO:0000259" key="7">
    <source>
        <dbReference type="Pfam" id="PF00482"/>
    </source>
</evidence>
<comment type="caution">
    <text evidence="8">The sequence shown here is derived from an EMBL/GenBank/DDBJ whole genome shotgun (WGS) entry which is preliminary data.</text>
</comment>
<dbReference type="GO" id="GO:0005886">
    <property type="term" value="C:plasma membrane"/>
    <property type="evidence" value="ECO:0007669"/>
    <property type="project" value="UniProtKB-SubCell"/>
</dbReference>
<evidence type="ECO:0000256" key="6">
    <source>
        <dbReference type="SAM" id="Phobius"/>
    </source>
</evidence>
<evidence type="ECO:0000256" key="2">
    <source>
        <dbReference type="ARBA" id="ARBA00022475"/>
    </source>
</evidence>
<evidence type="ECO:0000256" key="1">
    <source>
        <dbReference type="ARBA" id="ARBA00004651"/>
    </source>
</evidence>
<evidence type="ECO:0000256" key="3">
    <source>
        <dbReference type="ARBA" id="ARBA00022692"/>
    </source>
</evidence>
<comment type="subcellular location">
    <subcellularLocation>
        <location evidence="1">Cell membrane</location>
        <topology evidence="1">Multi-pass membrane protein</topology>
    </subcellularLocation>
</comment>
<accession>A0A0A8X8L6</accession>
<dbReference type="PANTHER" id="PTHR35007:SF2">
    <property type="entry name" value="PILUS ASSEMBLE PROTEIN"/>
    <property type="match status" value="1"/>
</dbReference>
<gene>
    <name evidence="8" type="ORF">SAMD00020551_3791</name>
</gene>
<proteinExistence type="predicted"/>
<dbReference type="Proteomes" id="UP000031014">
    <property type="component" value="Unassembled WGS sequence"/>
</dbReference>
<feature type="transmembrane region" description="Helical" evidence="6">
    <location>
        <begin position="103"/>
        <end position="122"/>
    </location>
</feature>
<reference evidence="8 9" key="1">
    <citation type="submission" date="2013-06" db="EMBL/GenBank/DDBJ databases">
        <title>Whole genome shotgun sequence of Bacillus selenatarsenatis SF-1.</title>
        <authorList>
            <person name="Kuroda M."/>
            <person name="Sei K."/>
            <person name="Yamashita M."/>
            <person name="Ike M."/>
        </authorList>
    </citation>
    <scope>NUCLEOTIDE SEQUENCE [LARGE SCALE GENOMIC DNA]</scope>
    <source>
        <strain evidence="8 9">SF-1</strain>
    </source>
</reference>
<dbReference type="Pfam" id="PF00482">
    <property type="entry name" value="T2SSF"/>
    <property type="match status" value="1"/>
</dbReference>
<dbReference type="AlphaFoldDB" id="A0A0A8X8L6"/>